<protein>
    <submittedName>
        <fullName evidence="4">Uncharacterized protein</fullName>
    </submittedName>
</protein>
<feature type="signal peptide" evidence="3">
    <location>
        <begin position="1"/>
        <end position="22"/>
    </location>
</feature>
<evidence type="ECO:0000313" key="4">
    <source>
        <dbReference type="EMBL" id="KAK4128832.1"/>
    </source>
</evidence>
<keyword evidence="2" id="KW-0472">Membrane</keyword>
<proteinExistence type="predicted"/>
<feature type="compositionally biased region" description="Low complexity" evidence="1">
    <location>
        <begin position="141"/>
        <end position="194"/>
    </location>
</feature>
<organism evidence="4 5">
    <name type="scientific">Parathielavia appendiculata</name>
    <dbReference type="NCBI Taxonomy" id="2587402"/>
    <lineage>
        <taxon>Eukaryota</taxon>
        <taxon>Fungi</taxon>
        <taxon>Dikarya</taxon>
        <taxon>Ascomycota</taxon>
        <taxon>Pezizomycotina</taxon>
        <taxon>Sordariomycetes</taxon>
        <taxon>Sordariomycetidae</taxon>
        <taxon>Sordariales</taxon>
        <taxon>Chaetomiaceae</taxon>
        <taxon>Parathielavia</taxon>
    </lineage>
</organism>
<dbReference type="EMBL" id="MU853223">
    <property type="protein sequence ID" value="KAK4128832.1"/>
    <property type="molecule type" value="Genomic_DNA"/>
</dbReference>
<accession>A0AAN6U9D8</accession>
<dbReference type="AlphaFoldDB" id="A0AAN6U9D8"/>
<evidence type="ECO:0000256" key="1">
    <source>
        <dbReference type="SAM" id="MobiDB-lite"/>
    </source>
</evidence>
<comment type="caution">
    <text evidence="4">The sequence shown here is derived from an EMBL/GenBank/DDBJ whole genome shotgun (WGS) entry which is preliminary data.</text>
</comment>
<keyword evidence="5" id="KW-1185">Reference proteome</keyword>
<evidence type="ECO:0000256" key="2">
    <source>
        <dbReference type="SAM" id="Phobius"/>
    </source>
</evidence>
<gene>
    <name evidence="4" type="ORF">N657DRAFT_563363</name>
</gene>
<dbReference type="Proteomes" id="UP001302602">
    <property type="component" value="Unassembled WGS sequence"/>
</dbReference>
<name>A0AAN6U9D8_9PEZI</name>
<evidence type="ECO:0000313" key="5">
    <source>
        <dbReference type="Proteomes" id="UP001302602"/>
    </source>
</evidence>
<keyword evidence="2" id="KW-1133">Transmembrane helix</keyword>
<feature type="chain" id="PRO_5042856142" evidence="3">
    <location>
        <begin position="23"/>
        <end position="424"/>
    </location>
</feature>
<dbReference type="RefSeq" id="XP_062652603.1">
    <property type="nucleotide sequence ID" value="XM_062788207.1"/>
</dbReference>
<sequence>MPRRRFALWAASAAAVHTAASAVPTNELFTRQSSCAPSFSRCDNPNFPNYFCCPSGQRCITLAGNTTLLCCPEGSDCRRIKPVPCDITLQDGEKNPDAVVKTTALGGTLERCGTQCCPFGYSCRDGQCAMDQDQKPAPIQTNTAKPSATSTSSARTSATSSAESTQTANPTRSADDTSTTSSYPDEVSSSDSGPPVAAIAGGVTAGLVVLSGAALLAFIFLRRKKKRESQSRTPPKLSRSTSSFGNFISAPIMQENAFRSDFSRASPPREAVEEPASVTAALIDSSANSPETGATLAVPPAAARASQRLSGVALVGYGEIQPSHYAQQYENSPFVDMPYVDHDSGSVPQTPPQHREPSSVSINVFADPNITPDRTPESNVDRRYTNMTTFTQMLDKADLGGMARGESYLAYDPNNGQASQTPRR</sequence>
<evidence type="ECO:0000256" key="3">
    <source>
        <dbReference type="SAM" id="SignalP"/>
    </source>
</evidence>
<dbReference type="GeneID" id="87824977"/>
<feature type="transmembrane region" description="Helical" evidence="2">
    <location>
        <begin position="196"/>
        <end position="221"/>
    </location>
</feature>
<dbReference type="CDD" id="cd12087">
    <property type="entry name" value="TM_EGFR-like"/>
    <property type="match status" value="1"/>
</dbReference>
<keyword evidence="2" id="KW-0812">Transmembrane</keyword>
<reference evidence="4" key="1">
    <citation type="journal article" date="2023" name="Mol. Phylogenet. Evol.">
        <title>Genome-scale phylogeny and comparative genomics of the fungal order Sordariales.</title>
        <authorList>
            <person name="Hensen N."/>
            <person name="Bonometti L."/>
            <person name="Westerberg I."/>
            <person name="Brannstrom I.O."/>
            <person name="Guillou S."/>
            <person name="Cros-Aarteil S."/>
            <person name="Calhoun S."/>
            <person name="Haridas S."/>
            <person name="Kuo A."/>
            <person name="Mondo S."/>
            <person name="Pangilinan J."/>
            <person name="Riley R."/>
            <person name="LaButti K."/>
            <person name="Andreopoulos B."/>
            <person name="Lipzen A."/>
            <person name="Chen C."/>
            <person name="Yan M."/>
            <person name="Daum C."/>
            <person name="Ng V."/>
            <person name="Clum A."/>
            <person name="Steindorff A."/>
            <person name="Ohm R.A."/>
            <person name="Martin F."/>
            <person name="Silar P."/>
            <person name="Natvig D.O."/>
            <person name="Lalanne C."/>
            <person name="Gautier V."/>
            <person name="Ament-Velasquez S.L."/>
            <person name="Kruys A."/>
            <person name="Hutchinson M.I."/>
            <person name="Powell A.J."/>
            <person name="Barry K."/>
            <person name="Miller A.N."/>
            <person name="Grigoriev I.V."/>
            <person name="Debuchy R."/>
            <person name="Gladieux P."/>
            <person name="Hiltunen Thoren M."/>
            <person name="Johannesson H."/>
        </authorList>
    </citation>
    <scope>NUCLEOTIDE SEQUENCE</scope>
    <source>
        <strain evidence="4">CBS 731.68</strain>
    </source>
</reference>
<feature type="region of interest" description="Disordered" evidence="1">
    <location>
        <begin position="137"/>
        <end position="194"/>
    </location>
</feature>
<keyword evidence="3" id="KW-0732">Signal</keyword>
<reference evidence="4" key="2">
    <citation type="submission" date="2023-05" db="EMBL/GenBank/DDBJ databases">
        <authorList>
            <consortium name="Lawrence Berkeley National Laboratory"/>
            <person name="Steindorff A."/>
            <person name="Hensen N."/>
            <person name="Bonometti L."/>
            <person name="Westerberg I."/>
            <person name="Brannstrom I.O."/>
            <person name="Guillou S."/>
            <person name="Cros-Aarteil S."/>
            <person name="Calhoun S."/>
            <person name="Haridas S."/>
            <person name="Kuo A."/>
            <person name="Mondo S."/>
            <person name="Pangilinan J."/>
            <person name="Riley R."/>
            <person name="Labutti K."/>
            <person name="Andreopoulos B."/>
            <person name="Lipzen A."/>
            <person name="Chen C."/>
            <person name="Yanf M."/>
            <person name="Daum C."/>
            <person name="Ng V."/>
            <person name="Clum A."/>
            <person name="Ohm R."/>
            <person name="Martin F."/>
            <person name="Silar P."/>
            <person name="Natvig D."/>
            <person name="Lalanne C."/>
            <person name="Gautier V."/>
            <person name="Ament-Velasquez S.L."/>
            <person name="Kruys A."/>
            <person name="Hutchinson M.I."/>
            <person name="Powell A.J."/>
            <person name="Barry K."/>
            <person name="Miller A.N."/>
            <person name="Grigoriev I.V."/>
            <person name="Debuchy R."/>
            <person name="Gladieux P."/>
            <person name="Thoren M.H."/>
            <person name="Johannesson H."/>
        </authorList>
    </citation>
    <scope>NUCLEOTIDE SEQUENCE</scope>
    <source>
        <strain evidence="4">CBS 731.68</strain>
    </source>
</reference>